<keyword evidence="2" id="KW-0472">Membrane</keyword>
<dbReference type="PANTHER" id="PTHR11439">
    <property type="entry name" value="GAG-POL-RELATED RETROTRANSPOSON"/>
    <property type="match status" value="1"/>
</dbReference>
<dbReference type="AlphaFoldDB" id="A0AAV3Q609"/>
<keyword evidence="2" id="KW-0812">Transmembrane</keyword>
<dbReference type="Pfam" id="PF07727">
    <property type="entry name" value="RVT_2"/>
    <property type="match status" value="1"/>
</dbReference>
<gene>
    <name evidence="2" type="ORF">LIER_16271</name>
</gene>
<proteinExistence type="predicted"/>
<evidence type="ECO:0000313" key="2">
    <source>
        <dbReference type="EMBL" id="GAA0159517.1"/>
    </source>
</evidence>
<protein>
    <submittedName>
        <fullName evidence="2">Transmembrane signal receptor</fullName>
    </submittedName>
</protein>
<accession>A0AAV3Q609</accession>
<name>A0AAV3Q609_LITER</name>
<reference evidence="2 3" key="1">
    <citation type="submission" date="2024-01" db="EMBL/GenBank/DDBJ databases">
        <title>The complete chloroplast genome sequence of Lithospermum erythrorhizon: insights into the phylogenetic relationship among Boraginaceae species and the maternal lineages of purple gromwells.</title>
        <authorList>
            <person name="Okada T."/>
            <person name="Watanabe K."/>
        </authorList>
    </citation>
    <scope>NUCLEOTIDE SEQUENCE [LARGE SCALE GENOMIC DNA]</scope>
</reference>
<dbReference type="PANTHER" id="PTHR11439:SF486">
    <property type="entry name" value="RLK (RECEPTOR-LIKE KINASE) PROTEIN, PUTATIVE-RELATED"/>
    <property type="match status" value="1"/>
</dbReference>
<organism evidence="2 3">
    <name type="scientific">Lithospermum erythrorhizon</name>
    <name type="common">Purple gromwell</name>
    <name type="synonym">Lithospermum officinale var. erythrorhizon</name>
    <dbReference type="NCBI Taxonomy" id="34254"/>
    <lineage>
        <taxon>Eukaryota</taxon>
        <taxon>Viridiplantae</taxon>
        <taxon>Streptophyta</taxon>
        <taxon>Embryophyta</taxon>
        <taxon>Tracheophyta</taxon>
        <taxon>Spermatophyta</taxon>
        <taxon>Magnoliopsida</taxon>
        <taxon>eudicotyledons</taxon>
        <taxon>Gunneridae</taxon>
        <taxon>Pentapetalae</taxon>
        <taxon>asterids</taxon>
        <taxon>lamiids</taxon>
        <taxon>Boraginales</taxon>
        <taxon>Boraginaceae</taxon>
        <taxon>Boraginoideae</taxon>
        <taxon>Lithospermeae</taxon>
        <taxon>Lithospermum</taxon>
    </lineage>
</organism>
<comment type="caution">
    <text evidence="2">The sequence shown here is derived from an EMBL/GenBank/DDBJ whole genome shotgun (WGS) entry which is preliminary data.</text>
</comment>
<dbReference type="EMBL" id="BAABME010003623">
    <property type="protein sequence ID" value="GAA0159517.1"/>
    <property type="molecule type" value="Genomic_DNA"/>
</dbReference>
<evidence type="ECO:0000259" key="1">
    <source>
        <dbReference type="Pfam" id="PF07727"/>
    </source>
</evidence>
<sequence>MVAQIYVDDIIFGGMSDQLVQQFVQQMKSEFEMSMVDELSYFLGFQVKQMNNRIFISQSKYAKNLVKKFRLENSKSKRTLAATHVKVGKDVDGSSVDISNYKSMIGSLLYLTASRLDIAYSVGICARFQADPKESHLNQVKIIIKYVNGTEEYGLLYTFDTNSMLVGFCDTDWAANAKDRKSTSDGCFFGGNNIVSWELVEDKVITLEHVSTDKQLVDIFTKALDAAQFESLRSSLGLYVIDK</sequence>
<feature type="domain" description="Reverse transcriptase Ty1/copia-type" evidence="1">
    <location>
        <begin position="2"/>
        <end position="78"/>
    </location>
</feature>
<dbReference type="InterPro" id="IPR013103">
    <property type="entry name" value="RVT_2"/>
</dbReference>
<keyword evidence="3" id="KW-1185">Reference proteome</keyword>
<keyword evidence="2" id="KW-0675">Receptor</keyword>
<dbReference type="Proteomes" id="UP001454036">
    <property type="component" value="Unassembled WGS sequence"/>
</dbReference>
<evidence type="ECO:0000313" key="3">
    <source>
        <dbReference type="Proteomes" id="UP001454036"/>
    </source>
</evidence>